<keyword evidence="2" id="KW-1185">Reference proteome</keyword>
<dbReference type="RefSeq" id="WP_377545608.1">
    <property type="nucleotide sequence ID" value="NZ_JBHSBN010000008.1"/>
</dbReference>
<proteinExistence type="predicted"/>
<evidence type="ECO:0000313" key="1">
    <source>
        <dbReference type="EMBL" id="MFC4107076.1"/>
    </source>
</evidence>
<dbReference type="EMBL" id="JBHSBN010000008">
    <property type="protein sequence ID" value="MFC4107076.1"/>
    <property type="molecule type" value="Genomic_DNA"/>
</dbReference>
<reference evidence="2" key="1">
    <citation type="journal article" date="2019" name="Int. J. Syst. Evol. Microbiol.">
        <title>The Global Catalogue of Microorganisms (GCM) 10K type strain sequencing project: providing services to taxonomists for standard genome sequencing and annotation.</title>
        <authorList>
            <consortium name="The Broad Institute Genomics Platform"/>
            <consortium name="The Broad Institute Genome Sequencing Center for Infectious Disease"/>
            <person name="Wu L."/>
            <person name="Ma J."/>
        </authorList>
    </citation>
    <scope>NUCLEOTIDE SEQUENCE [LARGE SCALE GENOMIC DNA]</scope>
    <source>
        <strain evidence="2">2902at01</strain>
    </source>
</reference>
<dbReference type="Proteomes" id="UP001595868">
    <property type="component" value="Unassembled WGS sequence"/>
</dbReference>
<evidence type="ECO:0008006" key="3">
    <source>
        <dbReference type="Google" id="ProtNLM"/>
    </source>
</evidence>
<evidence type="ECO:0000313" key="2">
    <source>
        <dbReference type="Proteomes" id="UP001595868"/>
    </source>
</evidence>
<accession>A0ABV8KLT5</accession>
<organism evidence="1 2">
    <name type="scientific">Micromonospora zhanjiangensis</name>
    <dbReference type="NCBI Taxonomy" id="1522057"/>
    <lineage>
        <taxon>Bacteria</taxon>
        <taxon>Bacillati</taxon>
        <taxon>Actinomycetota</taxon>
        <taxon>Actinomycetes</taxon>
        <taxon>Micromonosporales</taxon>
        <taxon>Micromonosporaceae</taxon>
        <taxon>Micromonospora</taxon>
    </lineage>
</organism>
<protein>
    <recommendedName>
        <fullName evidence="3">BON domain-containing protein</fullName>
    </recommendedName>
</protein>
<comment type="caution">
    <text evidence="1">The sequence shown here is derived from an EMBL/GenBank/DDBJ whole genome shotgun (WGS) entry which is preliminary data.</text>
</comment>
<name>A0ABV8KLT5_9ACTN</name>
<sequence>MTEHSERGEEYLEAAVQRLLAENADTAEQGITVVRRDGTLVLCGEVESPQRRDEIFRLVVANYPDVPVAVDIGVTRAAAPTEVEHLP</sequence>
<gene>
    <name evidence="1" type="ORF">ACFOX0_14210</name>
</gene>